<name>C8XA14_NAKMY</name>
<dbReference type="Pfam" id="PF00581">
    <property type="entry name" value="Rhodanese"/>
    <property type="match status" value="1"/>
</dbReference>
<sequence>MSAIEDLLARARDRLDRVSPEGLAAEAAAGALVVDTRPVEQRERDGPLPGAIVVDRNVLEWRLDPTSAHRLPVATDHDRRIIVVCNEGYSSSLAAATLRDLGLHRATDLVGGYHAWRQHRAEQP</sequence>
<dbReference type="PROSITE" id="PS50206">
    <property type="entry name" value="RHODANESE_3"/>
    <property type="match status" value="1"/>
</dbReference>
<dbReference type="InParanoid" id="C8XA14"/>
<dbReference type="RefSeq" id="WP_015750023.1">
    <property type="nucleotide sequence ID" value="NC_013235.1"/>
</dbReference>
<reference evidence="3" key="1">
    <citation type="submission" date="2009-09" db="EMBL/GenBank/DDBJ databases">
        <title>The complete genome of Nakamurella multipartita DSM 44233.</title>
        <authorList>
            <consortium name="US DOE Joint Genome Institute (JGI-PGF)"/>
            <person name="Lucas S."/>
            <person name="Copeland A."/>
            <person name="Lapidus A."/>
            <person name="Glavina del Rio T."/>
            <person name="Dalin E."/>
            <person name="Tice H."/>
            <person name="Bruce D."/>
            <person name="Goodwin L."/>
            <person name="Pitluck S."/>
            <person name="Kyrpides N."/>
            <person name="Mavromatis K."/>
            <person name="Ivanova N."/>
            <person name="Ovchinnikova G."/>
            <person name="Sims D."/>
            <person name="Meincke L."/>
            <person name="Brettin T."/>
            <person name="Detter J.C."/>
            <person name="Han C."/>
            <person name="Larimer F."/>
            <person name="Land M."/>
            <person name="Hauser L."/>
            <person name="Markowitz V."/>
            <person name="Cheng J.-F."/>
            <person name="Hugenholtz P."/>
            <person name="Woyke T."/>
            <person name="Wu D."/>
            <person name="Klenk H.-P."/>
            <person name="Eisen J.A."/>
        </authorList>
    </citation>
    <scope>NUCLEOTIDE SEQUENCE [LARGE SCALE GENOMIC DNA]</scope>
    <source>
        <strain evidence="3">ATCC 700099 / DSM 44233 / CIP 104796 / JCM 9543 / NBRC 105858 / Y-104</strain>
    </source>
</reference>
<dbReference type="SUPFAM" id="SSF52821">
    <property type="entry name" value="Rhodanese/Cell cycle control phosphatase"/>
    <property type="match status" value="1"/>
</dbReference>
<gene>
    <name evidence="2" type="ordered locus">Namu_4940</name>
</gene>
<dbReference type="Gene3D" id="3.40.250.10">
    <property type="entry name" value="Rhodanese-like domain"/>
    <property type="match status" value="1"/>
</dbReference>
<dbReference type="HOGENOM" id="CLU_089574_6_0_11"/>
<protein>
    <submittedName>
        <fullName evidence="2">Rhodanese domain protein</fullName>
    </submittedName>
</protein>
<dbReference type="PANTHER" id="PTHR44086">
    <property type="entry name" value="THIOSULFATE SULFURTRANSFERASE RDL2, MITOCHONDRIAL-RELATED"/>
    <property type="match status" value="1"/>
</dbReference>
<dbReference type="Proteomes" id="UP000002218">
    <property type="component" value="Chromosome"/>
</dbReference>
<dbReference type="AlphaFoldDB" id="C8XA14"/>
<dbReference type="STRING" id="479431.Namu_4940"/>
<accession>C8XA14</accession>
<dbReference type="KEGG" id="nml:Namu_4940"/>
<dbReference type="OrthoDB" id="4828183at2"/>
<reference evidence="2 3" key="2">
    <citation type="journal article" date="2010" name="Stand. Genomic Sci.">
        <title>Complete genome sequence of Nakamurella multipartita type strain (Y-104).</title>
        <authorList>
            <person name="Tice H."/>
            <person name="Mayilraj S."/>
            <person name="Sims D."/>
            <person name="Lapidus A."/>
            <person name="Nolan M."/>
            <person name="Lucas S."/>
            <person name="Glavina Del Rio T."/>
            <person name="Copeland A."/>
            <person name="Cheng J.F."/>
            <person name="Meincke L."/>
            <person name="Bruce D."/>
            <person name="Goodwin L."/>
            <person name="Pitluck S."/>
            <person name="Ivanova N."/>
            <person name="Mavromatis K."/>
            <person name="Ovchinnikova G."/>
            <person name="Pati A."/>
            <person name="Chen A."/>
            <person name="Palaniappan K."/>
            <person name="Land M."/>
            <person name="Hauser L."/>
            <person name="Chang Y.J."/>
            <person name="Jeffries C.D."/>
            <person name="Detter J.C."/>
            <person name="Brettin T."/>
            <person name="Rohde M."/>
            <person name="Goker M."/>
            <person name="Bristow J."/>
            <person name="Eisen J.A."/>
            <person name="Markowitz V."/>
            <person name="Hugenholtz P."/>
            <person name="Kyrpides N.C."/>
            <person name="Klenk H.P."/>
            <person name="Chen F."/>
        </authorList>
    </citation>
    <scope>NUCLEOTIDE SEQUENCE [LARGE SCALE GENOMIC DNA]</scope>
    <source>
        <strain evidence="3">ATCC 700099 / DSM 44233 / CIP 104796 / JCM 9543 / NBRC 105858 / Y-104</strain>
    </source>
</reference>
<evidence type="ECO:0000259" key="1">
    <source>
        <dbReference type="PROSITE" id="PS50206"/>
    </source>
</evidence>
<proteinExistence type="predicted"/>
<feature type="domain" description="Rhodanese" evidence="1">
    <location>
        <begin position="27"/>
        <end position="124"/>
    </location>
</feature>
<organism evidence="2 3">
    <name type="scientific">Nakamurella multipartita (strain ATCC 700099 / DSM 44233 / CIP 104796 / JCM 9543 / NBRC 105858 / Y-104)</name>
    <name type="common">Microsphaera multipartita</name>
    <dbReference type="NCBI Taxonomy" id="479431"/>
    <lineage>
        <taxon>Bacteria</taxon>
        <taxon>Bacillati</taxon>
        <taxon>Actinomycetota</taxon>
        <taxon>Actinomycetes</taxon>
        <taxon>Nakamurellales</taxon>
        <taxon>Nakamurellaceae</taxon>
        <taxon>Nakamurella</taxon>
    </lineage>
</organism>
<dbReference type="PANTHER" id="PTHR44086:SF10">
    <property type="entry name" value="THIOSULFATE SULFURTRANSFERASE_RHODANESE-LIKE DOMAIN-CONTAINING PROTEIN 3"/>
    <property type="match status" value="1"/>
</dbReference>
<keyword evidence="3" id="KW-1185">Reference proteome</keyword>
<dbReference type="eggNOG" id="COG0607">
    <property type="taxonomic scope" value="Bacteria"/>
</dbReference>
<evidence type="ECO:0000313" key="3">
    <source>
        <dbReference type="Proteomes" id="UP000002218"/>
    </source>
</evidence>
<dbReference type="InterPro" id="IPR001763">
    <property type="entry name" value="Rhodanese-like_dom"/>
</dbReference>
<dbReference type="GO" id="GO:0004792">
    <property type="term" value="F:thiosulfate-cyanide sulfurtransferase activity"/>
    <property type="evidence" value="ECO:0007669"/>
    <property type="project" value="TreeGrafter"/>
</dbReference>
<dbReference type="InterPro" id="IPR036873">
    <property type="entry name" value="Rhodanese-like_dom_sf"/>
</dbReference>
<evidence type="ECO:0000313" key="2">
    <source>
        <dbReference type="EMBL" id="ACV81214.1"/>
    </source>
</evidence>
<dbReference type="SMART" id="SM00450">
    <property type="entry name" value="RHOD"/>
    <property type="match status" value="1"/>
</dbReference>
<dbReference type="EMBL" id="CP001737">
    <property type="protein sequence ID" value="ACV81214.1"/>
    <property type="molecule type" value="Genomic_DNA"/>
</dbReference>